<dbReference type="Pfam" id="PF00702">
    <property type="entry name" value="Hydrolase"/>
    <property type="match status" value="1"/>
</dbReference>
<protein>
    <submittedName>
        <fullName evidence="1">HAD-like protein</fullName>
    </submittedName>
</protein>
<dbReference type="InterPro" id="IPR023214">
    <property type="entry name" value="HAD_sf"/>
</dbReference>
<evidence type="ECO:0000313" key="1">
    <source>
        <dbReference type="EMBL" id="KXN73019.1"/>
    </source>
</evidence>
<dbReference type="NCBIfam" id="TIGR01549">
    <property type="entry name" value="HAD-SF-IA-v1"/>
    <property type="match status" value="1"/>
</dbReference>
<dbReference type="InterPro" id="IPR036412">
    <property type="entry name" value="HAD-like_sf"/>
</dbReference>
<dbReference type="GO" id="GO:0005634">
    <property type="term" value="C:nucleus"/>
    <property type="evidence" value="ECO:0007669"/>
    <property type="project" value="TreeGrafter"/>
</dbReference>
<dbReference type="PANTHER" id="PTHR46191">
    <property type="match status" value="1"/>
</dbReference>
<dbReference type="SUPFAM" id="SSF56784">
    <property type="entry name" value="HAD-like"/>
    <property type="match status" value="1"/>
</dbReference>
<dbReference type="OrthoDB" id="444127at2759"/>
<dbReference type="Proteomes" id="UP000070444">
    <property type="component" value="Unassembled WGS sequence"/>
</dbReference>
<dbReference type="Gene3D" id="3.40.50.1000">
    <property type="entry name" value="HAD superfamily/HAD-like"/>
    <property type="match status" value="1"/>
</dbReference>
<dbReference type="STRING" id="796925.A0A137PDD7"/>
<dbReference type="AlphaFoldDB" id="A0A137PDD7"/>
<dbReference type="InterPro" id="IPR006439">
    <property type="entry name" value="HAD-SF_hydro_IA"/>
</dbReference>
<dbReference type="NCBIfam" id="TIGR01509">
    <property type="entry name" value="HAD-SF-IA-v3"/>
    <property type="match status" value="1"/>
</dbReference>
<dbReference type="PANTHER" id="PTHR46191:SF2">
    <property type="entry name" value="HALOACID DEHALOGENASE-LIKE HYDROLASE DOMAIN-CONTAINING PROTEIN 3"/>
    <property type="match status" value="1"/>
</dbReference>
<dbReference type="EMBL" id="KQ964442">
    <property type="protein sequence ID" value="KXN73019.1"/>
    <property type="molecule type" value="Genomic_DNA"/>
</dbReference>
<feature type="non-terminal residue" evidence="1">
    <location>
        <position position="1"/>
    </location>
</feature>
<evidence type="ECO:0000313" key="2">
    <source>
        <dbReference type="Proteomes" id="UP000070444"/>
    </source>
</evidence>
<gene>
    <name evidence="1" type="ORF">CONCODRAFT_77485</name>
</gene>
<accession>A0A137PDD7</accession>
<dbReference type="InterPro" id="IPR051828">
    <property type="entry name" value="HAD-like_hydrolase_domain"/>
</dbReference>
<sequence>VTKDTLFNTDPNSQILQQKFDQIFHDIYSNFARKENYILFDDVIPLLDELKLKGYDLGIISNMDERARDILKEFELTKYFKHILLSRECGVMKPNPQIFLKMNELSKIKPADCYHIGDDFEKDFKTCEKANWNGIWLNRECNSNYNKYLDKVPASKLVDKLNKFKL</sequence>
<dbReference type="GO" id="GO:0016791">
    <property type="term" value="F:phosphatase activity"/>
    <property type="evidence" value="ECO:0007669"/>
    <property type="project" value="UniProtKB-ARBA"/>
</dbReference>
<keyword evidence="2" id="KW-1185">Reference proteome</keyword>
<proteinExistence type="predicted"/>
<name>A0A137PDD7_CONC2</name>
<organism evidence="1 2">
    <name type="scientific">Conidiobolus coronatus (strain ATCC 28846 / CBS 209.66 / NRRL 28638)</name>
    <name type="common">Delacroixia coronata</name>
    <dbReference type="NCBI Taxonomy" id="796925"/>
    <lineage>
        <taxon>Eukaryota</taxon>
        <taxon>Fungi</taxon>
        <taxon>Fungi incertae sedis</taxon>
        <taxon>Zoopagomycota</taxon>
        <taxon>Entomophthoromycotina</taxon>
        <taxon>Entomophthoromycetes</taxon>
        <taxon>Entomophthorales</taxon>
        <taxon>Ancylistaceae</taxon>
        <taxon>Conidiobolus</taxon>
    </lineage>
</organism>
<reference evidence="1 2" key="1">
    <citation type="journal article" date="2015" name="Genome Biol. Evol.">
        <title>Phylogenomic analyses indicate that early fungi evolved digesting cell walls of algal ancestors of land plants.</title>
        <authorList>
            <person name="Chang Y."/>
            <person name="Wang S."/>
            <person name="Sekimoto S."/>
            <person name="Aerts A.L."/>
            <person name="Choi C."/>
            <person name="Clum A."/>
            <person name="LaButti K.M."/>
            <person name="Lindquist E.A."/>
            <person name="Yee Ngan C."/>
            <person name="Ohm R.A."/>
            <person name="Salamov A.A."/>
            <person name="Grigoriev I.V."/>
            <person name="Spatafora J.W."/>
            <person name="Berbee M.L."/>
        </authorList>
    </citation>
    <scope>NUCLEOTIDE SEQUENCE [LARGE SCALE GENOMIC DNA]</scope>
    <source>
        <strain evidence="1 2">NRRL 28638</strain>
    </source>
</reference>
<dbReference type="OMA" id="RESGWHA"/>